<dbReference type="Pfam" id="PF12697">
    <property type="entry name" value="Abhydrolase_6"/>
    <property type="match status" value="1"/>
</dbReference>
<feature type="domain" description="AB hydrolase-1" evidence="1">
    <location>
        <begin position="3"/>
        <end position="237"/>
    </location>
</feature>
<dbReference type="EMBL" id="VFPH01000001">
    <property type="protein sequence ID" value="TQM46129.1"/>
    <property type="molecule type" value="Genomic_DNA"/>
</dbReference>
<reference evidence="2 3" key="1">
    <citation type="submission" date="2019-06" db="EMBL/GenBank/DDBJ databases">
        <title>Sequencing the genomes of 1000 actinobacteria strains.</title>
        <authorList>
            <person name="Klenk H.-P."/>
        </authorList>
    </citation>
    <scope>NUCLEOTIDE SEQUENCE [LARGE SCALE GENOMIC DNA]</scope>
    <source>
        <strain evidence="2 3">DSM 45511</strain>
    </source>
</reference>
<proteinExistence type="predicted"/>
<dbReference type="PRINTS" id="PR00412">
    <property type="entry name" value="EPOXHYDRLASE"/>
</dbReference>
<dbReference type="InterPro" id="IPR000073">
    <property type="entry name" value="AB_hydrolase_1"/>
</dbReference>
<dbReference type="AlphaFoldDB" id="A0A543GJ73"/>
<evidence type="ECO:0000313" key="2">
    <source>
        <dbReference type="EMBL" id="TQM46129.1"/>
    </source>
</evidence>
<protein>
    <submittedName>
        <fullName evidence="2">Pimeloyl-ACP methyl ester carboxylesterase</fullName>
    </submittedName>
</protein>
<dbReference type="OrthoDB" id="4540226at2"/>
<dbReference type="SUPFAM" id="SSF53474">
    <property type="entry name" value="alpha/beta-Hydrolases"/>
    <property type="match status" value="1"/>
</dbReference>
<evidence type="ECO:0000313" key="3">
    <source>
        <dbReference type="Proteomes" id="UP000319818"/>
    </source>
</evidence>
<dbReference type="InterPro" id="IPR029058">
    <property type="entry name" value="AB_hydrolase_fold"/>
</dbReference>
<dbReference type="Proteomes" id="UP000319818">
    <property type="component" value="Unassembled WGS sequence"/>
</dbReference>
<dbReference type="RefSeq" id="WP_142102214.1">
    <property type="nucleotide sequence ID" value="NZ_VFPH01000001.1"/>
</dbReference>
<dbReference type="InterPro" id="IPR000639">
    <property type="entry name" value="Epox_hydrolase-like"/>
</dbReference>
<evidence type="ECO:0000259" key="1">
    <source>
        <dbReference type="Pfam" id="PF12697"/>
    </source>
</evidence>
<comment type="caution">
    <text evidence="2">The sequence shown here is derived from an EMBL/GenBank/DDBJ whole genome shotgun (WGS) entry which is preliminary data.</text>
</comment>
<organism evidence="2 3">
    <name type="scientific">Pseudonocardia cypriaca</name>
    <dbReference type="NCBI Taxonomy" id="882449"/>
    <lineage>
        <taxon>Bacteria</taxon>
        <taxon>Bacillati</taxon>
        <taxon>Actinomycetota</taxon>
        <taxon>Actinomycetes</taxon>
        <taxon>Pseudonocardiales</taxon>
        <taxon>Pseudonocardiaceae</taxon>
        <taxon>Pseudonocardia</taxon>
    </lineage>
</organism>
<keyword evidence="3" id="KW-1185">Reference proteome</keyword>
<sequence>MTVVFVHGVPETSAVWTGVRAHLGGDTVALDLPGFGTPRPAGFGATKDEYARWLADALRGLDGPLDLVGHDWGAGFVVRVATAHDVPLRSWAVDVAAVFHPDYVWHDIAQVWQTPGAGEEWTGATAAAGPAGRTGFLQGAGVPEADAAVMAAAYDETMGGCILDLYRSAVPNPYADWGRELTGPAPAPGLVLQPTADPFDDPDRSAEVAARLGARTERLEGLGHWWMAQDPAAAADALRSFWGSLRAA</sequence>
<accession>A0A543GJ73</accession>
<dbReference type="InterPro" id="IPR050228">
    <property type="entry name" value="Carboxylesterase_BioH"/>
</dbReference>
<name>A0A543GJ73_9PSEU</name>
<dbReference type="GO" id="GO:0003824">
    <property type="term" value="F:catalytic activity"/>
    <property type="evidence" value="ECO:0007669"/>
    <property type="project" value="InterPro"/>
</dbReference>
<gene>
    <name evidence="2" type="ORF">FB388_3534</name>
</gene>
<dbReference type="PANTHER" id="PTHR43194:SF2">
    <property type="entry name" value="PEROXISOMAL MEMBRANE PROTEIN LPX1"/>
    <property type="match status" value="1"/>
</dbReference>
<dbReference type="PANTHER" id="PTHR43194">
    <property type="entry name" value="HYDROLASE ALPHA/BETA FOLD FAMILY"/>
    <property type="match status" value="1"/>
</dbReference>
<dbReference type="Gene3D" id="3.40.50.1820">
    <property type="entry name" value="alpha/beta hydrolase"/>
    <property type="match status" value="1"/>
</dbReference>